<proteinExistence type="predicted"/>
<name>A0A0B1CEL0_ECOLX</name>
<evidence type="ECO:0000313" key="3">
    <source>
        <dbReference type="Proteomes" id="UP000523388"/>
    </source>
</evidence>
<evidence type="ECO:0008006" key="5">
    <source>
        <dbReference type="Google" id="ProtNLM"/>
    </source>
</evidence>
<dbReference type="AlphaFoldDB" id="A0A0B1CEL0"/>
<evidence type="ECO:0000313" key="1">
    <source>
        <dbReference type="EMBL" id="EFA9845122.1"/>
    </source>
</evidence>
<dbReference type="Proteomes" id="UP000531916">
    <property type="component" value="Unassembled WGS sequence"/>
</dbReference>
<dbReference type="Proteomes" id="UP000523388">
    <property type="component" value="Unassembled WGS sequence"/>
</dbReference>
<accession>A0A0B1CEL0</accession>
<evidence type="ECO:0000313" key="4">
    <source>
        <dbReference type="Proteomes" id="UP000531916"/>
    </source>
</evidence>
<organism evidence="2 4">
    <name type="scientific">Escherichia coli</name>
    <dbReference type="NCBI Taxonomy" id="562"/>
    <lineage>
        <taxon>Bacteria</taxon>
        <taxon>Pseudomonadati</taxon>
        <taxon>Pseudomonadota</taxon>
        <taxon>Gammaproteobacteria</taxon>
        <taxon>Enterobacterales</taxon>
        <taxon>Enterobacteriaceae</taxon>
        <taxon>Escherichia</taxon>
    </lineage>
</organism>
<dbReference type="EMBL" id="AASEPP010000052">
    <property type="protein sequence ID" value="EFC2248598.1"/>
    <property type="molecule type" value="Genomic_DNA"/>
</dbReference>
<reference evidence="2 4" key="2">
    <citation type="submission" date="2019-04" db="EMBL/GenBank/DDBJ databases">
        <authorList>
            <consortium name="NARMS: The National Antimicrobial Resistance Monitoring System"/>
        </authorList>
    </citation>
    <scope>NUCLEOTIDE SEQUENCE [LARGE SCALE GENOMIC DNA]</scope>
    <source>
        <strain evidence="2 4">FSIS11919500</strain>
    </source>
</reference>
<evidence type="ECO:0000313" key="2">
    <source>
        <dbReference type="EMBL" id="EFC2248598.1"/>
    </source>
</evidence>
<comment type="caution">
    <text evidence="2">The sequence shown here is derived from an EMBL/GenBank/DDBJ whole genome shotgun (WGS) entry which is preliminary data.</text>
</comment>
<dbReference type="RefSeq" id="WP_001272364.1">
    <property type="nucleotide sequence ID" value="NZ_BFGA01000036.1"/>
</dbReference>
<sequence>MSAFTPATTIVSPSMVLPEMIVQQSMASGAFEVLAGGAPAVKISSSDLMVYQKYLRMTSQAQVSQSLPGQLPSSSISGGYDGMMTYRISSRSQYSYLDTDAADRWGYSLIEGLRLANRQGHAQMLRNMLLYGVEAKNNEGITNSPNAVTLNLGNDSKGNDSYTTWDSGEMAKFMLGLIADQKTRMLLLGQPLTTVILSPQRFMKALEWTGIVELTSYQRPGGGTGTVGTMVKDVADKATGDDIIFCQDDTLIGKGAGGNDLIIVTNPTIEVPEARHTINTNIFSTLVPNQQAVNVMFCDMAAPTEIPSPMPDGGLTTLYTMRATPGWNFRPEGITLLSAKYA</sequence>
<dbReference type="EMBL" id="AASCJS010000006">
    <property type="protein sequence ID" value="EFA9845122.1"/>
    <property type="molecule type" value="Genomic_DNA"/>
</dbReference>
<reference evidence="1 3" key="1">
    <citation type="submission" date="2018-08" db="EMBL/GenBank/DDBJ databases">
        <authorList>
            <consortium name="GenomeTrakr network: Whole genome sequencing for foodborne pathogen traceback"/>
        </authorList>
    </citation>
    <scope>NUCLEOTIDE SEQUENCE [LARGE SCALE GENOMIC DNA]</scope>
    <source>
        <strain evidence="1 3">AZ-TG102963</strain>
    </source>
</reference>
<gene>
    <name evidence="1" type="ORF">C1Q91_001472</name>
    <name evidence="2" type="ORF">E5H86_22910</name>
</gene>
<protein>
    <recommendedName>
        <fullName evidence="5">DUF2184 domain-containing protein</fullName>
    </recommendedName>
</protein>